<dbReference type="FunFam" id="3.30.40.10:FF:000007">
    <property type="entry name" value="Bromodomain containing 1, isoform CRA_b"/>
    <property type="match status" value="1"/>
</dbReference>
<dbReference type="InterPro" id="IPR011011">
    <property type="entry name" value="Znf_FYVE_PHD"/>
</dbReference>
<evidence type="ECO:0000259" key="14">
    <source>
        <dbReference type="PROSITE" id="PS50812"/>
    </source>
</evidence>
<evidence type="ECO:0000256" key="7">
    <source>
        <dbReference type="ARBA" id="ARBA00023242"/>
    </source>
</evidence>
<protein>
    <submittedName>
        <fullName evidence="16">Bromodomain containing 1</fullName>
    </submittedName>
</protein>
<dbReference type="GO" id="GO:0005634">
    <property type="term" value="C:nucleus"/>
    <property type="evidence" value="ECO:0007669"/>
    <property type="project" value="UniProtKB-SubCell"/>
</dbReference>
<dbReference type="InterPro" id="IPR013083">
    <property type="entry name" value="Znf_RING/FYVE/PHD"/>
</dbReference>
<name>A0A6I8S844_XENTR</name>
<keyword evidence="2" id="KW-0479">Metal-binding</keyword>
<dbReference type="PRINTS" id="PR00503">
    <property type="entry name" value="BROMODOMAIN"/>
</dbReference>
<dbReference type="SMART" id="SM00293">
    <property type="entry name" value="PWWP"/>
    <property type="match status" value="1"/>
</dbReference>
<dbReference type="GO" id="GO:0008270">
    <property type="term" value="F:zinc ion binding"/>
    <property type="evidence" value="ECO:0007669"/>
    <property type="project" value="UniProtKB-KW"/>
</dbReference>
<evidence type="ECO:0000256" key="6">
    <source>
        <dbReference type="ARBA" id="ARBA00023117"/>
    </source>
</evidence>
<accession>A0A6I8S844</accession>
<sequence>MRRKGRWHRVSAPRSSTSPCSIKHSPTRETLTYAQAQRMVEIEIEGRLHRISIFDPLEIVSEDDLTAQEINECNSNKENSEQPPQVCLRSKRHKASKEKKKSEVLPTAHGHTTTSVLPEPKVRVIECSPPSAPNRSPSYYKFQDKSPEELDKEVEYDMDEEDYAWLEIINEKRKSEGFSAVSQDIFEFLMDRFEKESYCENQKQGDQQSLIDEDAVCCICMDGECQNSNVILFCDMCNLAVHQECYGVPYIPEGQWLCRHCLQSRNIPIDCVLCPNKGGAFKKTDDDRWGHVVCALWIPEVGFANTVFIEPIDGVRNIPPARWKLTCYLCKQKGVGACIQCHKANCYTAFHVTCAQKAGLYMKMEPVKEVAGSITTFSVKKTAYCDAHTPPGCVRRPLNIYEEPESKNGICRKSSDKNIRSTSKARRKTTKAKKELNETCNVLPTITVPDIPPQRVNKIINQVSIPRKKQFIERVHSYWMLKRLSRNGIPLLRRLQSSLQSQRNIQESEDDEEVQALKKKLKYLQRLRHDLERARLLIELIRKREKLKREQVPDYLDHIKHPMDFSTMKKRLEDQRYRNLNEFEEDFNLIIENCMKYNAKDTIFYRAAVRLRDHGGVLLRQARREANVIGFDEETGMHLPEQPKIEAPPQFSWEDVDKLLNPNNRAHMALEEQLKELLEKLDLTFAMKSSGSRSKRLKLLKREIANVRQMLSQQHVQPPQIESGIGSFEEDGSMLNDGEEEVLPRLETLLQPRKRSRSTCGDSEVDGESPVKRLDTGLSNGYGEGEKEKEFNITPGRKLEPRRRCASESSISSNNSILCNPSFGLPKCGKGKPALIRRHTIEDRSELISCIENGNYARAARIAAEVGQTNMWVAASTSAFLEPLKVVWAKCSGYPSYPALIIDPKMPRVGCHHNGVAIPVPPMDVLKTGDQMQTRAEEKLFLVLFFDNKRSWQWLPKSKMVPLGVDETIDKLKMMEGRNSSIRKAVRVAYDRALNHLSRVQGESVSDFSDID</sequence>
<keyword evidence="10" id="KW-0175">Coiled coil</keyword>
<dbReference type="Gene3D" id="2.30.30.140">
    <property type="match status" value="1"/>
</dbReference>
<evidence type="ECO:0000256" key="1">
    <source>
        <dbReference type="ARBA" id="ARBA00004123"/>
    </source>
</evidence>
<evidence type="ECO:0000256" key="10">
    <source>
        <dbReference type="SAM" id="Coils"/>
    </source>
</evidence>
<dbReference type="PROSITE" id="PS50014">
    <property type="entry name" value="BROMODOMAIN_2"/>
    <property type="match status" value="1"/>
</dbReference>
<dbReference type="FunFam" id="2.30.30.140:FF:000008">
    <property type="entry name" value="Bromodomain containing 1, isoform CRA_b"/>
    <property type="match status" value="1"/>
</dbReference>
<feature type="compositionally biased region" description="Polar residues" evidence="11">
    <location>
        <begin position="73"/>
        <end position="83"/>
    </location>
</feature>
<dbReference type="Pfam" id="PF00439">
    <property type="entry name" value="Bromodomain"/>
    <property type="match status" value="1"/>
</dbReference>
<evidence type="ECO:0000259" key="15">
    <source>
        <dbReference type="PROSITE" id="PS51805"/>
    </source>
</evidence>
<evidence type="ECO:0000256" key="8">
    <source>
        <dbReference type="PROSITE-ProRule" id="PRU00035"/>
    </source>
</evidence>
<keyword evidence="5" id="KW-0862">Zinc</keyword>
<dbReference type="Pfam" id="PF13832">
    <property type="entry name" value="zf-HC5HC2H_2"/>
    <property type="match status" value="1"/>
</dbReference>
<dbReference type="InterPro" id="IPR001965">
    <property type="entry name" value="Znf_PHD"/>
</dbReference>
<evidence type="ECO:0000256" key="11">
    <source>
        <dbReference type="SAM" id="MobiDB-lite"/>
    </source>
</evidence>
<proteinExistence type="predicted"/>
<feature type="region of interest" description="Disordered" evidence="11">
    <location>
        <begin position="412"/>
        <end position="431"/>
    </location>
</feature>
<dbReference type="Gene3D" id="1.20.920.10">
    <property type="entry name" value="Bromodomain-like"/>
    <property type="match status" value="1"/>
</dbReference>
<feature type="region of interest" description="Disordered" evidence="11">
    <location>
        <begin position="1"/>
        <end position="26"/>
    </location>
</feature>
<dbReference type="FunFam" id="3.30.40.10:FF:000008">
    <property type="entry name" value="Bromodomain containing 1, isoform CRA_a"/>
    <property type="match status" value="1"/>
</dbReference>
<dbReference type="Pfam" id="PF13831">
    <property type="entry name" value="PHD_2"/>
    <property type="match status" value="1"/>
</dbReference>
<feature type="domain" description="PHD-type" evidence="13">
    <location>
        <begin position="214"/>
        <end position="264"/>
    </location>
</feature>
<reference evidence="16" key="2">
    <citation type="submission" date="2020-05" db="UniProtKB">
        <authorList>
            <consortium name="Ensembl"/>
        </authorList>
    </citation>
    <scope>IDENTIFICATION</scope>
</reference>
<reference evidence="16" key="1">
    <citation type="journal article" date="2010" name="Science">
        <title>The genome of the Western clawed frog Xenopus tropicalis.</title>
        <authorList>
            <person name="Hellsten U."/>
            <person name="Harland R.M."/>
            <person name="Gilchrist M.J."/>
            <person name="Hendrix D."/>
            <person name="Jurka J."/>
            <person name="Kapitonov V."/>
            <person name="Ovcharenko I."/>
            <person name="Putnam N.H."/>
            <person name="Shu S."/>
            <person name="Taher L."/>
            <person name="Blitz I.L."/>
            <person name="Blumberg B."/>
            <person name="Dichmann D.S."/>
            <person name="Dubchak I."/>
            <person name="Amaya E."/>
            <person name="Detter J.C."/>
            <person name="Fletcher R."/>
            <person name="Gerhard D.S."/>
            <person name="Goodstein D."/>
            <person name="Graves T."/>
            <person name="Grigoriev I.V."/>
            <person name="Grimwood J."/>
            <person name="Kawashima T."/>
            <person name="Lindquist E."/>
            <person name="Lucas S.M."/>
            <person name="Mead P.E."/>
            <person name="Mitros T."/>
            <person name="Ogino H."/>
            <person name="Ohta Y."/>
            <person name="Poliakov A.V."/>
            <person name="Pollet N."/>
            <person name="Robert J."/>
            <person name="Salamov A."/>
            <person name="Sater A.K."/>
            <person name="Schmutz J."/>
            <person name="Terry A."/>
            <person name="Vize P.D."/>
            <person name="Warren W.C."/>
            <person name="Wells D."/>
            <person name="Wills A."/>
            <person name="Wilson R.K."/>
            <person name="Zimmerman L.B."/>
            <person name="Zorn A.M."/>
            <person name="Grainger R."/>
            <person name="Grammer T."/>
            <person name="Khokha M.K."/>
            <person name="Richardson P.M."/>
            <person name="Rokhsar D.S."/>
        </authorList>
    </citation>
    <scope>NUCLEOTIDE SEQUENCE [LARGE SCALE GENOMIC DNA]</scope>
    <source>
        <strain evidence="16">Nigerian</strain>
    </source>
</reference>
<dbReference type="PROSITE" id="PS50016">
    <property type="entry name" value="ZF_PHD_2"/>
    <property type="match status" value="1"/>
</dbReference>
<dbReference type="InterPro" id="IPR050701">
    <property type="entry name" value="Histone_Mod_Regulator"/>
</dbReference>
<dbReference type="CDD" id="cd20157">
    <property type="entry name" value="PWWP_BRPF2"/>
    <property type="match status" value="1"/>
</dbReference>
<dbReference type="Pfam" id="PF00855">
    <property type="entry name" value="PWWP"/>
    <property type="match status" value="1"/>
</dbReference>
<keyword evidence="4 9" id="KW-0863">Zinc-finger</keyword>
<dbReference type="InterPro" id="IPR042009">
    <property type="entry name" value="BRPF2_PHD"/>
</dbReference>
<feature type="compositionally biased region" description="Basic residues" evidence="11">
    <location>
        <begin position="1"/>
        <end position="11"/>
    </location>
</feature>
<dbReference type="InterPro" id="IPR000313">
    <property type="entry name" value="PWWP_dom"/>
</dbReference>
<evidence type="ECO:0000259" key="13">
    <source>
        <dbReference type="PROSITE" id="PS50016"/>
    </source>
</evidence>
<evidence type="ECO:0000256" key="3">
    <source>
        <dbReference type="ARBA" id="ARBA00022737"/>
    </source>
</evidence>
<evidence type="ECO:0000259" key="12">
    <source>
        <dbReference type="PROSITE" id="PS50014"/>
    </source>
</evidence>
<organism evidence="16">
    <name type="scientific">Xenopus tropicalis</name>
    <name type="common">Western clawed frog</name>
    <name type="synonym">Silurana tropicalis</name>
    <dbReference type="NCBI Taxonomy" id="8364"/>
    <lineage>
        <taxon>Eukaryota</taxon>
        <taxon>Metazoa</taxon>
        <taxon>Chordata</taxon>
        <taxon>Craniata</taxon>
        <taxon>Vertebrata</taxon>
        <taxon>Euteleostomi</taxon>
        <taxon>Amphibia</taxon>
        <taxon>Batrachia</taxon>
        <taxon>Anura</taxon>
        <taxon>Pipoidea</taxon>
        <taxon>Pipidae</taxon>
        <taxon>Xenopodinae</taxon>
        <taxon>Xenopus</taxon>
        <taxon>Silurana</taxon>
    </lineage>
</organism>
<dbReference type="InterPro" id="IPR019542">
    <property type="entry name" value="Enhancer_polycomb-like_N"/>
</dbReference>
<keyword evidence="3" id="KW-0677">Repeat</keyword>
<evidence type="ECO:0000256" key="5">
    <source>
        <dbReference type="ARBA" id="ARBA00022833"/>
    </source>
</evidence>
<dbReference type="SMART" id="SM00297">
    <property type="entry name" value="BROMO"/>
    <property type="match status" value="1"/>
</dbReference>
<dbReference type="SUPFAM" id="SSF47370">
    <property type="entry name" value="Bromodomain"/>
    <property type="match status" value="1"/>
</dbReference>
<feature type="domain" description="Bromo" evidence="12">
    <location>
        <begin position="529"/>
        <end position="605"/>
    </location>
</feature>
<dbReference type="PROSITE" id="PS51805">
    <property type="entry name" value="EPHD"/>
    <property type="match status" value="1"/>
</dbReference>
<evidence type="ECO:0000313" key="16">
    <source>
        <dbReference type="Ensembl" id="ENSXETP00000091005"/>
    </source>
</evidence>
<gene>
    <name evidence="16" type="primary">brd1</name>
</gene>
<comment type="subcellular location">
    <subcellularLocation>
        <location evidence="1">Nucleus</location>
    </subcellularLocation>
</comment>
<dbReference type="SMART" id="SM00249">
    <property type="entry name" value="PHD"/>
    <property type="match status" value="2"/>
</dbReference>
<dbReference type="Bgee" id="ENSXETG00000014519">
    <property type="expression patterns" value="Expressed in testis and 13 other cell types or tissues"/>
</dbReference>
<feature type="coiled-coil region" evidence="10">
    <location>
        <begin position="514"/>
        <end position="544"/>
    </location>
</feature>
<dbReference type="Pfam" id="PF10513">
    <property type="entry name" value="EPL1"/>
    <property type="match status" value="1"/>
</dbReference>
<dbReference type="Gene3D" id="3.30.40.10">
    <property type="entry name" value="Zinc/RING finger domain, C3HC4 (zinc finger)"/>
    <property type="match status" value="2"/>
</dbReference>
<dbReference type="InterPro" id="IPR036427">
    <property type="entry name" value="Bromodomain-like_sf"/>
</dbReference>
<dbReference type="PANTHER" id="PTHR13793:SF17">
    <property type="entry name" value="BROMODOMAIN-CONTAINING PROTEIN 1"/>
    <property type="match status" value="1"/>
</dbReference>
<keyword evidence="6 8" id="KW-0103">Bromodomain</keyword>
<dbReference type="GeneTree" id="ENSGT00940000157236"/>
<evidence type="ECO:0000256" key="4">
    <source>
        <dbReference type="ARBA" id="ARBA00022771"/>
    </source>
</evidence>
<dbReference type="InterPro" id="IPR034732">
    <property type="entry name" value="EPHD"/>
</dbReference>
<dbReference type="CDD" id="cd15677">
    <property type="entry name" value="PHD_BRPF2"/>
    <property type="match status" value="1"/>
</dbReference>
<dbReference type="Xenbase" id="XB-GENE-949377">
    <property type="gene designation" value="brd1"/>
</dbReference>
<feature type="domain" description="PHD-type" evidence="15">
    <location>
        <begin position="268"/>
        <end position="389"/>
    </location>
</feature>
<dbReference type="AlphaFoldDB" id="A0A6I8S844"/>
<dbReference type="SUPFAM" id="SSF57903">
    <property type="entry name" value="FYVE/PHD zinc finger"/>
    <property type="match status" value="1"/>
</dbReference>
<evidence type="ECO:0000256" key="2">
    <source>
        <dbReference type="ARBA" id="ARBA00022723"/>
    </source>
</evidence>
<dbReference type="Ensembl" id="ENSXETT00000079489">
    <property type="protein sequence ID" value="ENSXETP00000091005"/>
    <property type="gene ID" value="ENSXETG00000014519"/>
</dbReference>
<dbReference type="InterPro" id="IPR019787">
    <property type="entry name" value="Znf_PHD-finger"/>
</dbReference>
<dbReference type="PROSITE" id="PS50812">
    <property type="entry name" value="PWWP"/>
    <property type="match status" value="1"/>
</dbReference>
<dbReference type="PANTHER" id="PTHR13793">
    <property type="entry name" value="PHD FINGER PROTEINS"/>
    <property type="match status" value="1"/>
</dbReference>
<feature type="region of interest" description="Disordered" evidence="11">
    <location>
        <begin position="73"/>
        <end position="118"/>
    </location>
</feature>
<feature type="domain" description="PWWP" evidence="14">
    <location>
        <begin position="883"/>
        <end position="966"/>
    </location>
</feature>
<feature type="region of interest" description="Disordered" evidence="11">
    <location>
        <begin position="747"/>
        <end position="789"/>
    </location>
</feature>
<keyword evidence="7" id="KW-0539">Nucleus</keyword>
<feature type="region of interest" description="Disordered" evidence="11">
    <location>
        <begin position="711"/>
        <end position="735"/>
    </location>
</feature>
<evidence type="ECO:0000256" key="9">
    <source>
        <dbReference type="PROSITE-ProRule" id="PRU00146"/>
    </source>
</evidence>
<dbReference type="SUPFAM" id="SSF63748">
    <property type="entry name" value="Tudor/PWWP/MBT"/>
    <property type="match status" value="1"/>
</dbReference>
<feature type="compositionally biased region" description="Basic residues" evidence="11">
    <location>
        <begin position="89"/>
        <end position="99"/>
    </location>
</feature>
<dbReference type="InterPro" id="IPR001487">
    <property type="entry name" value="Bromodomain"/>
</dbReference>